<protein>
    <recommendedName>
        <fullName evidence="2">Alpha/beta hydrolase family protein</fullName>
    </recommendedName>
</protein>
<organism evidence="1">
    <name type="scientific">Mycobacterium xenopi 4042</name>
    <dbReference type="NCBI Taxonomy" id="1299334"/>
    <lineage>
        <taxon>Bacteria</taxon>
        <taxon>Bacillati</taxon>
        <taxon>Actinomycetota</taxon>
        <taxon>Actinomycetes</taxon>
        <taxon>Mycobacteriales</taxon>
        <taxon>Mycobacteriaceae</taxon>
        <taxon>Mycobacterium</taxon>
    </lineage>
</organism>
<reference evidence="1" key="1">
    <citation type="submission" date="2014-01" db="EMBL/GenBank/DDBJ databases">
        <authorList>
            <person name="Brown-Elliot B."/>
            <person name="Wallace R."/>
            <person name="Lenaerts A."/>
            <person name="Ordway D."/>
            <person name="DeGroote M.A."/>
            <person name="Parker T."/>
            <person name="Sizemore C."/>
            <person name="Tallon L.J."/>
            <person name="Sadzewicz L.K."/>
            <person name="Sengamalay N."/>
            <person name="Fraser C.M."/>
            <person name="Hine E."/>
            <person name="Shefchek K.A."/>
            <person name="Das S.P."/>
            <person name="Tettelin H."/>
        </authorList>
    </citation>
    <scope>NUCLEOTIDE SEQUENCE [LARGE SCALE GENOMIC DNA]</scope>
    <source>
        <strain evidence="1">4042</strain>
    </source>
</reference>
<sequence>MESVVDDIHAADLSEVVIVGHSIAGVTVPGSPARWALRGYVR</sequence>
<evidence type="ECO:0008006" key="2">
    <source>
        <dbReference type="Google" id="ProtNLM"/>
    </source>
</evidence>
<gene>
    <name evidence="1" type="ORF">I553_6820</name>
</gene>
<accession>X7Z3T6</accession>
<dbReference type="AlphaFoldDB" id="X7Z3T6"/>
<dbReference type="PATRIC" id="fig|1299334.3.peg.8586"/>
<name>X7Z3T6_MYCXE</name>
<comment type="caution">
    <text evidence="1">The sequence shown here is derived from an EMBL/GenBank/DDBJ whole genome shotgun (WGS) entry which is preliminary data.</text>
</comment>
<proteinExistence type="predicted"/>
<dbReference type="EMBL" id="JAOB01000081">
    <property type="protein sequence ID" value="EUA13701.1"/>
    <property type="molecule type" value="Genomic_DNA"/>
</dbReference>
<evidence type="ECO:0000313" key="1">
    <source>
        <dbReference type="EMBL" id="EUA13701.1"/>
    </source>
</evidence>